<accession>A0A167RN06</accession>
<evidence type="ECO:0000256" key="1">
    <source>
        <dbReference type="SAM" id="MobiDB-lite"/>
    </source>
</evidence>
<dbReference type="AlphaFoldDB" id="A0A167RN06"/>
<evidence type="ECO:0000313" key="2">
    <source>
        <dbReference type="EMBL" id="KZP01088.1"/>
    </source>
</evidence>
<feature type="region of interest" description="Disordered" evidence="1">
    <location>
        <begin position="132"/>
        <end position="199"/>
    </location>
</feature>
<feature type="compositionally biased region" description="Polar residues" evidence="1">
    <location>
        <begin position="132"/>
        <end position="142"/>
    </location>
</feature>
<dbReference type="EMBL" id="KV417267">
    <property type="protein sequence ID" value="KZP01088.1"/>
    <property type="molecule type" value="Genomic_DNA"/>
</dbReference>
<feature type="compositionally biased region" description="Polar residues" evidence="1">
    <location>
        <begin position="152"/>
        <end position="161"/>
    </location>
</feature>
<evidence type="ECO:0000313" key="3">
    <source>
        <dbReference type="Proteomes" id="UP000076738"/>
    </source>
</evidence>
<name>A0A167RN06_CALVF</name>
<reference evidence="2 3" key="1">
    <citation type="journal article" date="2016" name="Mol. Biol. Evol.">
        <title>Comparative Genomics of Early-Diverging Mushroom-Forming Fungi Provides Insights into the Origins of Lignocellulose Decay Capabilities.</title>
        <authorList>
            <person name="Nagy L.G."/>
            <person name="Riley R."/>
            <person name="Tritt A."/>
            <person name="Adam C."/>
            <person name="Daum C."/>
            <person name="Floudas D."/>
            <person name="Sun H."/>
            <person name="Yadav J.S."/>
            <person name="Pangilinan J."/>
            <person name="Larsson K.H."/>
            <person name="Matsuura K."/>
            <person name="Barry K."/>
            <person name="Labutti K."/>
            <person name="Kuo R."/>
            <person name="Ohm R.A."/>
            <person name="Bhattacharya S.S."/>
            <person name="Shirouzu T."/>
            <person name="Yoshinaga Y."/>
            <person name="Martin F.M."/>
            <person name="Grigoriev I.V."/>
            <person name="Hibbett D.S."/>
        </authorList>
    </citation>
    <scope>NUCLEOTIDE SEQUENCE [LARGE SCALE GENOMIC DNA]</scope>
    <source>
        <strain evidence="2 3">TUFC12733</strain>
    </source>
</reference>
<sequence>MAPASNSNLSAQDVQGQPGPTAHGIAPNDPILSNRTCSGSEEAIGLPEQEATSFITQPSQPIMSPVLVTAPPPAFLSELGWDSYQAPVSVAMDDVYDEVETEQAAWATARGTTHSAAQLSSACTPRILVARSSNTPQSSSSIAFVPDDDHSSATSVPSTLGPTPHRAVRVPYPSPESSSEPNITMSRKAQPVLSQDEEGNSKERCFLDTTGDDAALPRAISLLIASFSSTPSMLAKKRTREDDEIALPAAKRKNVDHPIAKSTNEETDGAQTGTLRTELLDKAAAMQRKVAVLQRQASGPVHHLTYYAPLYRMEDHICRREVQELRNRGLPDGDID</sequence>
<feature type="region of interest" description="Disordered" evidence="1">
    <location>
        <begin position="1"/>
        <end position="42"/>
    </location>
</feature>
<keyword evidence="3" id="KW-1185">Reference proteome</keyword>
<feature type="compositionally biased region" description="Polar residues" evidence="1">
    <location>
        <begin position="1"/>
        <end position="15"/>
    </location>
</feature>
<gene>
    <name evidence="2" type="ORF">CALVIDRAFT_594620</name>
</gene>
<dbReference type="Proteomes" id="UP000076738">
    <property type="component" value="Unassembled WGS sequence"/>
</dbReference>
<organism evidence="2 3">
    <name type="scientific">Calocera viscosa (strain TUFC12733)</name>
    <dbReference type="NCBI Taxonomy" id="1330018"/>
    <lineage>
        <taxon>Eukaryota</taxon>
        <taxon>Fungi</taxon>
        <taxon>Dikarya</taxon>
        <taxon>Basidiomycota</taxon>
        <taxon>Agaricomycotina</taxon>
        <taxon>Dacrymycetes</taxon>
        <taxon>Dacrymycetales</taxon>
        <taxon>Dacrymycetaceae</taxon>
        <taxon>Calocera</taxon>
    </lineage>
</organism>
<proteinExistence type="predicted"/>
<protein>
    <submittedName>
        <fullName evidence="2">Uncharacterized protein</fullName>
    </submittedName>
</protein>